<feature type="transmembrane region" description="Helical" evidence="1">
    <location>
        <begin position="105"/>
        <end position="124"/>
    </location>
</feature>
<organism evidence="2 3">
    <name type="scientific">Wenzhouxiangella sediminis</name>
    <dbReference type="NCBI Taxonomy" id="1792836"/>
    <lineage>
        <taxon>Bacteria</taxon>
        <taxon>Pseudomonadati</taxon>
        <taxon>Pseudomonadota</taxon>
        <taxon>Gammaproteobacteria</taxon>
        <taxon>Chromatiales</taxon>
        <taxon>Wenzhouxiangellaceae</taxon>
        <taxon>Wenzhouxiangella</taxon>
    </lineage>
</organism>
<feature type="transmembrane region" description="Helical" evidence="1">
    <location>
        <begin position="12"/>
        <end position="31"/>
    </location>
</feature>
<accession>A0A3E1K8E6</accession>
<gene>
    <name evidence="2" type="ORF">DZC52_08545</name>
</gene>
<dbReference type="RefSeq" id="WP_116650720.1">
    <property type="nucleotide sequence ID" value="NZ_QUZK01000036.1"/>
</dbReference>
<dbReference type="Proteomes" id="UP000260351">
    <property type="component" value="Unassembled WGS sequence"/>
</dbReference>
<comment type="caution">
    <text evidence="2">The sequence shown here is derived from an EMBL/GenBank/DDBJ whole genome shotgun (WGS) entry which is preliminary data.</text>
</comment>
<proteinExistence type="predicted"/>
<keyword evidence="1" id="KW-0812">Transmembrane</keyword>
<evidence type="ECO:0000313" key="2">
    <source>
        <dbReference type="EMBL" id="RFF30353.1"/>
    </source>
</evidence>
<feature type="transmembrane region" description="Helical" evidence="1">
    <location>
        <begin position="43"/>
        <end position="63"/>
    </location>
</feature>
<keyword evidence="1" id="KW-1133">Transmembrane helix</keyword>
<feature type="transmembrane region" description="Helical" evidence="1">
    <location>
        <begin position="172"/>
        <end position="190"/>
    </location>
</feature>
<dbReference type="AlphaFoldDB" id="A0A3E1K8E6"/>
<evidence type="ECO:0000313" key="3">
    <source>
        <dbReference type="Proteomes" id="UP000260351"/>
    </source>
</evidence>
<evidence type="ECO:0000256" key="1">
    <source>
        <dbReference type="SAM" id="Phobius"/>
    </source>
</evidence>
<dbReference type="OrthoDB" id="5984490at2"/>
<feature type="transmembrane region" description="Helical" evidence="1">
    <location>
        <begin position="69"/>
        <end position="93"/>
    </location>
</feature>
<evidence type="ECO:0008006" key="4">
    <source>
        <dbReference type="Google" id="ProtNLM"/>
    </source>
</evidence>
<protein>
    <recommendedName>
        <fullName evidence="4">DUF2306 domain-containing protein</fullName>
    </recommendedName>
</protein>
<feature type="transmembrane region" description="Helical" evidence="1">
    <location>
        <begin position="196"/>
        <end position="216"/>
    </location>
</feature>
<keyword evidence="1" id="KW-0472">Membrane</keyword>
<name>A0A3E1K8E6_9GAMM</name>
<keyword evidence="3" id="KW-1185">Reference proteome</keyword>
<feature type="transmembrane region" description="Helical" evidence="1">
    <location>
        <begin position="130"/>
        <end position="151"/>
    </location>
</feature>
<sequence>MTIEQALSGFALPHALIGTVALATFWTAAMAKKGSPLHKAVGRIYLLAMIGVVLTAVPLTLAFTLQGQWVGAAFLGYLIVLVSHACRMAWLAVRYKRDFARYTGIGFRISAAVLAATGTAVVVLGVVHNAWLLIIFGLLGPLGGLDARALIRKGPSGPKWWLKEHYGAMIGNGVATHIAFMQIGLMRLFPELGSTVIQHLAWFGPLAVGIGAGFWLDRRYIRPRATPPRPAT</sequence>
<dbReference type="EMBL" id="QUZK01000036">
    <property type="protein sequence ID" value="RFF30353.1"/>
    <property type="molecule type" value="Genomic_DNA"/>
</dbReference>
<reference evidence="2 3" key="1">
    <citation type="submission" date="2018-08" db="EMBL/GenBank/DDBJ databases">
        <title>Wenzhouxiangella salilacus sp. nov., a novel bacterium isolated from a saline lake in Xinjiang Province, China.</title>
        <authorList>
            <person name="Han S."/>
        </authorList>
    </citation>
    <scope>NUCLEOTIDE SEQUENCE [LARGE SCALE GENOMIC DNA]</scope>
    <source>
        <strain evidence="2 3">XDB06</strain>
    </source>
</reference>